<sequence length="41" mass="4843">MRIVACVLLYHPKENDLKSILSYLSKVDKLYIYDNTGIKRQ</sequence>
<protein>
    <submittedName>
        <fullName evidence="1">Uncharacterized protein</fullName>
    </submittedName>
</protein>
<dbReference type="Proteomes" id="UP000184092">
    <property type="component" value="Unassembled WGS sequence"/>
</dbReference>
<organism evidence="1 2">
    <name type="scientific">Flavobacterium xinjiangense</name>
    <dbReference type="NCBI Taxonomy" id="178356"/>
    <lineage>
        <taxon>Bacteria</taxon>
        <taxon>Pseudomonadati</taxon>
        <taxon>Bacteroidota</taxon>
        <taxon>Flavobacteriia</taxon>
        <taxon>Flavobacteriales</taxon>
        <taxon>Flavobacteriaceae</taxon>
        <taxon>Flavobacterium</taxon>
    </lineage>
</organism>
<accession>A0A1M7IMU4</accession>
<gene>
    <name evidence="1" type="ORF">SAMN05216269_104168</name>
</gene>
<evidence type="ECO:0000313" key="1">
    <source>
        <dbReference type="EMBL" id="SHM42134.1"/>
    </source>
</evidence>
<evidence type="ECO:0000313" key="2">
    <source>
        <dbReference type="Proteomes" id="UP000184092"/>
    </source>
</evidence>
<dbReference type="STRING" id="178356.SAMN05216269_104168"/>
<proteinExistence type="predicted"/>
<keyword evidence="2" id="KW-1185">Reference proteome</keyword>
<name>A0A1M7IMU4_9FLAO</name>
<dbReference type="AlphaFoldDB" id="A0A1M7IMU4"/>
<reference evidence="2" key="1">
    <citation type="submission" date="2016-11" db="EMBL/GenBank/DDBJ databases">
        <authorList>
            <person name="Varghese N."/>
            <person name="Submissions S."/>
        </authorList>
    </citation>
    <scope>NUCLEOTIDE SEQUENCE [LARGE SCALE GENOMIC DNA]</scope>
    <source>
        <strain evidence="2">CGMCC 1.2749</strain>
    </source>
</reference>
<dbReference type="EMBL" id="FRCL01000004">
    <property type="protein sequence ID" value="SHM42134.1"/>
    <property type="molecule type" value="Genomic_DNA"/>
</dbReference>